<sequence>MIPSDLAARLRMLTEASFFDSEPPVSGPARVREIQARLPEIVPGQRFTATLERALPDGTFQAIVAGKHYTLALNHAAKSGDTLELIATQNTPKAVFAQLANVATAQTGADAATRPTLSATGRLIGFLLTGQPASTPAALAGGKPLLDAPPANGAATLAPALRQALTQSGLFYESHQRQWLGGKIDTAALQLEPQGQHAPTRDPAGNAPAAQQTATAGEPPSTPDSGSAAAGAMRAASGTVSNAQGIAAGAAAEIDEQADIRGTAAAPNPARAAAIPERLMPVVHQQLDAMATQNYVWHGQVWPGQNVEWEIEDPQRDQRGDSDEVAENWNTTLRLTLPRLGGMEAHLVVSPAGVALRLLADDPGTVAALDAARAGLDDALAAANLPLTGFVAERRDDEG</sequence>
<gene>
    <name evidence="3" type="ORF">GO606_00860</name>
</gene>
<evidence type="ECO:0000313" key="3">
    <source>
        <dbReference type="EMBL" id="NMG23287.1"/>
    </source>
</evidence>
<organism evidence="3 4">
    <name type="scientific">Aromatoleum anaerobium</name>
    <dbReference type="NCBI Taxonomy" id="182180"/>
    <lineage>
        <taxon>Bacteria</taxon>
        <taxon>Pseudomonadati</taxon>
        <taxon>Pseudomonadota</taxon>
        <taxon>Betaproteobacteria</taxon>
        <taxon>Rhodocyclales</taxon>
        <taxon>Rhodocyclaceae</taxon>
        <taxon>Aromatoleum</taxon>
    </lineage>
</organism>
<dbReference type="EMBL" id="WTVG01000002">
    <property type="protein sequence ID" value="NMG23287.1"/>
    <property type="molecule type" value="Genomic_DNA"/>
</dbReference>
<evidence type="ECO:0000313" key="4">
    <source>
        <dbReference type="Proteomes" id="UP000615989"/>
    </source>
</evidence>
<keyword evidence="4" id="KW-1185">Reference proteome</keyword>
<accession>A0ABX1PHT4</accession>
<comment type="caution">
    <text evidence="3">The sequence shown here is derived from an EMBL/GenBank/DDBJ whole genome shotgun (WGS) entry which is preliminary data.</text>
</comment>
<keyword evidence="3" id="KW-0966">Cell projection</keyword>
<feature type="region of interest" description="Disordered" evidence="1">
    <location>
        <begin position="193"/>
        <end position="233"/>
    </location>
</feature>
<dbReference type="Pfam" id="PF02120">
    <property type="entry name" value="Flg_hook"/>
    <property type="match status" value="1"/>
</dbReference>
<reference evidence="3" key="1">
    <citation type="submission" date="2019-12" db="EMBL/GenBank/DDBJ databases">
        <title>Comparative genomics gives insights into the taxonomy of the Azoarcus-Aromatoleum group and reveals separate origins of nif in the plant-associated Azoarcus and non-plant-associated Aromatoleum sub-groups.</title>
        <authorList>
            <person name="Lafos M."/>
            <person name="Maluk M."/>
            <person name="Batista M."/>
            <person name="Junghare M."/>
            <person name="Carmona M."/>
            <person name="Faoro H."/>
            <person name="Cruz L.M."/>
            <person name="Battistoni F."/>
            <person name="De Souza E."/>
            <person name="Pedrosa F."/>
            <person name="Chen W.-M."/>
            <person name="Poole P.S."/>
            <person name="Dixon R.A."/>
            <person name="James E.K."/>
        </authorList>
    </citation>
    <scope>NUCLEOTIDE SEQUENCE</scope>
    <source>
        <strain evidence="3">LuFRes1</strain>
    </source>
</reference>
<proteinExistence type="predicted"/>
<dbReference type="Proteomes" id="UP000615989">
    <property type="component" value="Unassembled WGS sequence"/>
</dbReference>
<keyword evidence="3" id="KW-0282">Flagellum</keyword>
<evidence type="ECO:0000259" key="2">
    <source>
        <dbReference type="Pfam" id="PF02120"/>
    </source>
</evidence>
<dbReference type="RefSeq" id="WP_169116713.1">
    <property type="nucleotide sequence ID" value="NZ_WTVG02000040.1"/>
</dbReference>
<dbReference type="InterPro" id="IPR021136">
    <property type="entry name" value="Flagellar_hook_control-like_C"/>
</dbReference>
<feature type="domain" description="Flagellar hook-length control protein-like C-terminal" evidence="2">
    <location>
        <begin position="323"/>
        <end position="396"/>
    </location>
</feature>
<name>A0ABX1PHT4_9RHOO</name>
<keyword evidence="3" id="KW-0969">Cilium</keyword>
<evidence type="ECO:0000256" key="1">
    <source>
        <dbReference type="SAM" id="MobiDB-lite"/>
    </source>
</evidence>
<protein>
    <submittedName>
        <fullName evidence="3">Flagellar hook-length control protein FliK</fullName>
    </submittedName>
</protein>